<accession>A0AAD5C7H5</accession>
<dbReference type="InterPro" id="IPR017850">
    <property type="entry name" value="Alkaline_phosphatase_core_sf"/>
</dbReference>
<gene>
    <name evidence="2" type="ORF">M8C21_021191</name>
</gene>
<keyword evidence="1" id="KW-0812">Transmembrane</keyword>
<sequence>NVEKDGIRDEDLVVGLTTWDHVDFGFEICYHDPAVKKFRFTLNGPRTLEFSAISYQILHYLGLDHVGHLGGRSSVMMRPKLQKTDEVIKLIHLSTIQSQESDHRPTLLVVVSDHGMQENGNHGGSSYEETNSLALFIGTGINHVSSTYDTINQVAIGCFLFCFPFIISFLCYVSHEGRTSKANISILPIYEFKVPNGDMEQHDVRACKMTPMETNGPDFSTERAFQIED</sequence>
<dbReference type="GO" id="GO:0051267">
    <property type="term" value="F:CP2 mannose-ethanolamine phosphotransferase activity"/>
    <property type="evidence" value="ECO:0007669"/>
    <property type="project" value="TreeGrafter"/>
</dbReference>
<protein>
    <recommendedName>
        <fullName evidence="4">GPI ethanolamine phosphate transferase 2</fullName>
    </recommendedName>
</protein>
<name>A0AAD5C7H5_AMBAR</name>
<dbReference type="EMBL" id="JAMZMK010009317">
    <property type="protein sequence ID" value="KAI7736304.1"/>
    <property type="molecule type" value="Genomic_DNA"/>
</dbReference>
<evidence type="ECO:0000313" key="3">
    <source>
        <dbReference type="Proteomes" id="UP001206925"/>
    </source>
</evidence>
<comment type="caution">
    <text evidence="2">The sequence shown here is derived from an EMBL/GenBank/DDBJ whole genome shotgun (WGS) entry which is preliminary data.</text>
</comment>
<feature type="transmembrane region" description="Helical" evidence="1">
    <location>
        <begin position="154"/>
        <end position="173"/>
    </location>
</feature>
<dbReference type="Proteomes" id="UP001206925">
    <property type="component" value="Unassembled WGS sequence"/>
</dbReference>
<evidence type="ECO:0008006" key="4">
    <source>
        <dbReference type="Google" id="ProtNLM"/>
    </source>
</evidence>
<organism evidence="2 3">
    <name type="scientific">Ambrosia artemisiifolia</name>
    <name type="common">Common ragweed</name>
    <dbReference type="NCBI Taxonomy" id="4212"/>
    <lineage>
        <taxon>Eukaryota</taxon>
        <taxon>Viridiplantae</taxon>
        <taxon>Streptophyta</taxon>
        <taxon>Embryophyta</taxon>
        <taxon>Tracheophyta</taxon>
        <taxon>Spermatophyta</taxon>
        <taxon>Magnoliopsida</taxon>
        <taxon>eudicotyledons</taxon>
        <taxon>Gunneridae</taxon>
        <taxon>Pentapetalae</taxon>
        <taxon>asterids</taxon>
        <taxon>campanulids</taxon>
        <taxon>Asterales</taxon>
        <taxon>Asteraceae</taxon>
        <taxon>Asteroideae</taxon>
        <taxon>Heliantheae alliance</taxon>
        <taxon>Heliantheae</taxon>
        <taxon>Ambrosia</taxon>
    </lineage>
</organism>
<keyword evidence="1" id="KW-1133">Transmembrane helix</keyword>
<dbReference type="PANTHER" id="PTHR23072:SF0">
    <property type="entry name" value="GPI ETHANOLAMINE PHOSPHATE TRANSFERASE 2"/>
    <property type="match status" value="1"/>
</dbReference>
<dbReference type="SUPFAM" id="SSF53649">
    <property type="entry name" value="Alkaline phosphatase-like"/>
    <property type="match status" value="1"/>
</dbReference>
<evidence type="ECO:0000313" key="2">
    <source>
        <dbReference type="EMBL" id="KAI7736304.1"/>
    </source>
</evidence>
<feature type="non-terminal residue" evidence="2">
    <location>
        <position position="1"/>
    </location>
</feature>
<reference evidence="2" key="1">
    <citation type="submission" date="2022-06" db="EMBL/GenBank/DDBJ databases">
        <title>Uncovering the hologenomic basis of an extraordinary plant invasion.</title>
        <authorList>
            <person name="Bieker V.C."/>
            <person name="Martin M.D."/>
            <person name="Gilbert T."/>
            <person name="Hodgins K."/>
            <person name="Battlay P."/>
            <person name="Petersen B."/>
            <person name="Wilson J."/>
        </authorList>
    </citation>
    <scope>NUCLEOTIDE SEQUENCE</scope>
    <source>
        <strain evidence="2">AA19_3_7</strain>
        <tissue evidence="2">Leaf</tissue>
    </source>
</reference>
<dbReference type="GO" id="GO:0005789">
    <property type="term" value="C:endoplasmic reticulum membrane"/>
    <property type="evidence" value="ECO:0007669"/>
    <property type="project" value="TreeGrafter"/>
</dbReference>
<dbReference type="GO" id="GO:0006506">
    <property type="term" value="P:GPI anchor biosynthetic process"/>
    <property type="evidence" value="ECO:0007669"/>
    <property type="project" value="InterPro"/>
</dbReference>
<proteinExistence type="predicted"/>
<feature type="non-terminal residue" evidence="2">
    <location>
        <position position="229"/>
    </location>
</feature>
<dbReference type="PANTHER" id="PTHR23072">
    <property type="entry name" value="PHOSPHATIDYLINOSITOL GLYCAN-RELATED"/>
    <property type="match status" value="1"/>
</dbReference>
<keyword evidence="1" id="KW-0472">Membrane</keyword>
<keyword evidence="3" id="KW-1185">Reference proteome</keyword>
<dbReference type="AlphaFoldDB" id="A0AAD5C7H5"/>
<dbReference type="InterPro" id="IPR039527">
    <property type="entry name" value="PIGG/GPI7"/>
</dbReference>
<dbReference type="Gene3D" id="3.40.720.10">
    <property type="entry name" value="Alkaline Phosphatase, subunit A"/>
    <property type="match status" value="1"/>
</dbReference>
<evidence type="ECO:0000256" key="1">
    <source>
        <dbReference type="SAM" id="Phobius"/>
    </source>
</evidence>